<dbReference type="InterPro" id="IPR002123">
    <property type="entry name" value="Plipid/glycerol_acylTrfase"/>
</dbReference>
<protein>
    <submittedName>
        <fullName evidence="6">PlsC domain-containing protein</fullName>
    </submittedName>
</protein>
<dbReference type="GO" id="GO:0016020">
    <property type="term" value="C:membrane"/>
    <property type="evidence" value="ECO:0007669"/>
    <property type="project" value="TreeGrafter"/>
</dbReference>
<dbReference type="Proteomes" id="UP000274756">
    <property type="component" value="Unassembled WGS sequence"/>
</dbReference>
<dbReference type="CDD" id="cd07987">
    <property type="entry name" value="LPLAT_MGAT-like"/>
    <property type="match status" value="1"/>
</dbReference>
<keyword evidence="1" id="KW-0472">Membrane</keyword>
<dbReference type="AlphaFoldDB" id="A0A0N4UNY4"/>
<dbReference type="OrthoDB" id="44277at2759"/>
<keyword evidence="1" id="KW-1133">Transmembrane helix</keyword>
<evidence type="ECO:0000313" key="5">
    <source>
        <dbReference type="Proteomes" id="UP000274756"/>
    </source>
</evidence>
<dbReference type="SUPFAM" id="SSF69593">
    <property type="entry name" value="Glycerol-3-phosphate (1)-acyltransferase"/>
    <property type="match status" value="1"/>
</dbReference>
<reference evidence="3 5" key="2">
    <citation type="submission" date="2018-11" db="EMBL/GenBank/DDBJ databases">
        <authorList>
            <consortium name="Pathogen Informatics"/>
        </authorList>
    </citation>
    <scope>NUCLEOTIDE SEQUENCE [LARGE SCALE GENOMIC DNA]</scope>
</reference>
<dbReference type="PANTHER" id="PTHR22753:SF14">
    <property type="entry name" value="MONOACYLGLYCEROL_DIACYLGLYCEROL O-ACYLTRANSFERASE"/>
    <property type="match status" value="1"/>
</dbReference>
<dbReference type="GO" id="GO:0016746">
    <property type="term" value="F:acyltransferase activity"/>
    <property type="evidence" value="ECO:0007669"/>
    <property type="project" value="InterPro"/>
</dbReference>
<dbReference type="WBParaSite" id="DME_0000964701-mRNA-1">
    <property type="protein sequence ID" value="DME_0000964701-mRNA-1"/>
    <property type="gene ID" value="DME_0000964701"/>
</dbReference>
<proteinExistence type="predicted"/>
<keyword evidence="1" id="KW-0812">Transmembrane</keyword>
<feature type="transmembrane region" description="Helical" evidence="1">
    <location>
        <begin position="32"/>
        <end position="61"/>
    </location>
</feature>
<feature type="domain" description="Phospholipid/glycerol acyltransferase" evidence="2">
    <location>
        <begin position="101"/>
        <end position="225"/>
    </location>
</feature>
<evidence type="ECO:0000313" key="4">
    <source>
        <dbReference type="Proteomes" id="UP000038040"/>
    </source>
</evidence>
<keyword evidence="5" id="KW-1185">Reference proteome</keyword>
<dbReference type="Pfam" id="PF01553">
    <property type="entry name" value="Acyltransferase"/>
    <property type="match status" value="1"/>
</dbReference>
<evidence type="ECO:0000259" key="2">
    <source>
        <dbReference type="Pfam" id="PF01553"/>
    </source>
</evidence>
<evidence type="ECO:0000313" key="3">
    <source>
        <dbReference type="EMBL" id="VDN53324.1"/>
    </source>
</evidence>
<dbReference type="Proteomes" id="UP000038040">
    <property type="component" value="Unplaced"/>
</dbReference>
<dbReference type="PANTHER" id="PTHR22753">
    <property type="entry name" value="TRANSMEMBRANE PROTEIN 68"/>
    <property type="match status" value="1"/>
</dbReference>
<evidence type="ECO:0000313" key="6">
    <source>
        <dbReference type="WBParaSite" id="DME_0000964701-mRNA-1"/>
    </source>
</evidence>
<dbReference type="EMBL" id="UYYG01000120">
    <property type="protein sequence ID" value="VDN53324.1"/>
    <property type="molecule type" value="Genomic_DNA"/>
</dbReference>
<sequence length="338" mass="39527">MSWPNWIQPYVEVLLLWISWAIDYIDWDYLEYLAWLFLPIFIIFIIPILVLFFIYGCIIFLHIYRLRHRIREAYASSYWDGARISITSFWDAVGYVWHGYEIHGLENVPDSGPALFVYYHGTLPIDVYYVISKCLLYKKRTLHCVGDKFIFKIPGWGMLCKVFFITPGTVEDCIKRLKDGHLLCIAPGGVREALFSDSSRYNLIWAQRLGFAKVIIGSSTPVIPMFTENCRDAFRTPRWGRRMFRWIYEKTKLPLCPIYGGFPVKMITHLGKPIEFAFSSTPEEVKSRMLREVHDLIRAHQRLPGSIIRGILQRLFQFHTTADASSKAKTNFKSPLIF</sequence>
<accession>A0A0N4UNY4</accession>
<name>A0A0N4UNY4_DRAME</name>
<evidence type="ECO:0000256" key="1">
    <source>
        <dbReference type="SAM" id="Phobius"/>
    </source>
</evidence>
<gene>
    <name evidence="3" type="ORF">DME_LOCUS3297</name>
</gene>
<reference evidence="6" key="1">
    <citation type="submission" date="2017-02" db="UniProtKB">
        <authorList>
            <consortium name="WormBaseParasite"/>
        </authorList>
    </citation>
    <scope>IDENTIFICATION</scope>
</reference>
<organism evidence="4 6">
    <name type="scientific">Dracunculus medinensis</name>
    <name type="common">Guinea worm</name>
    <dbReference type="NCBI Taxonomy" id="318479"/>
    <lineage>
        <taxon>Eukaryota</taxon>
        <taxon>Metazoa</taxon>
        <taxon>Ecdysozoa</taxon>
        <taxon>Nematoda</taxon>
        <taxon>Chromadorea</taxon>
        <taxon>Rhabditida</taxon>
        <taxon>Spirurina</taxon>
        <taxon>Dracunculoidea</taxon>
        <taxon>Dracunculidae</taxon>
        <taxon>Dracunculus</taxon>
    </lineage>
</organism>
<dbReference type="STRING" id="318479.A0A0N4UNY4"/>